<dbReference type="RefSeq" id="WP_316557528.1">
    <property type="nucleotide sequence ID" value="NZ_CP131059.1"/>
</dbReference>
<reference evidence="3 4" key="1">
    <citation type="submission" date="2023-07" db="EMBL/GenBank/DDBJ databases">
        <title>Closed genoem sequence of Methanomicrococcus sp. Hf6.</title>
        <authorList>
            <person name="Poehlein A."/>
            <person name="Protasov E."/>
            <person name="Platt K."/>
            <person name="Reeh H."/>
            <person name="Daniel R."/>
            <person name="Brune A."/>
        </authorList>
    </citation>
    <scope>NUCLEOTIDE SEQUENCE [LARGE SCALE GENOMIC DNA]</scope>
    <source>
        <strain evidence="3 4">Hf6</strain>
    </source>
</reference>
<keyword evidence="4" id="KW-1185">Reference proteome</keyword>
<sequence length="199" mass="23121">MANNFCPNCGETVIREDAAICYNCGGRLRENETSQNYQSQNYQPQNNQSQNYQSQNNQSQNYQSQNNQYRNNNYNNQNHYNEAMRTQRAAADPKSPFLAVILSFFWTGLGQLYNGKFLKGILFQIGIIIGFIFLIIPGIIVWIVGLWDAYNDSEKMNRGEIPVANPTFWEIMGFIFFWPLIIICLIFMFMFLMIPFALV</sequence>
<dbReference type="GeneID" id="85196292"/>
<evidence type="ECO:0008006" key="5">
    <source>
        <dbReference type="Google" id="ProtNLM"/>
    </source>
</evidence>
<dbReference type="Proteomes" id="UP001302978">
    <property type="component" value="Chromosome"/>
</dbReference>
<keyword evidence="2" id="KW-0812">Transmembrane</keyword>
<proteinExistence type="predicted"/>
<gene>
    <name evidence="3" type="ORF">MmiHf6_16790</name>
</gene>
<feature type="transmembrane region" description="Helical" evidence="2">
    <location>
        <begin position="171"/>
        <end position="198"/>
    </location>
</feature>
<accession>A0AA96V3J1</accession>
<evidence type="ECO:0000256" key="2">
    <source>
        <dbReference type="SAM" id="Phobius"/>
    </source>
</evidence>
<keyword evidence="2" id="KW-0472">Membrane</keyword>
<evidence type="ECO:0000313" key="3">
    <source>
        <dbReference type="EMBL" id="WNY24348.1"/>
    </source>
</evidence>
<evidence type="ECO:0000256" key="1">
    <source>
        <dbReference type="SAM" id="MobiDB-lite"/>
    </source>
</evidence>
<feature type="transmembrane region" description="Helical" evidence="2">
    <location>
        <begin position="125"/>
        <end position="150"/>
    </location>
</feature>
<dbReference type="KEGG" id="mehf:MmiHf6_16790"/>
<keyword evidence="2" id="KW-1133">Transmembrane helix</keyword>
<feature type="region of interest" description="Disordered" evidence="1">
    <location>
        <begin position="35"/>
        <end position="76"/>
    </location>
</feature>
<protein>
    <recommendedName>
        <fullName evidence="5">TM2 domain-containing protein</fullName>
    </recommendedName>
</protein>
<dbReference type="AlphaFoldDB" id="A0AA96V3J1"/>
<dbReference type="EMBL" id="CP131059">
    <property type="protein sequence ID" value="WNY24348.1"/>
    <property type="molecule type" value="Genomic_DNA"/>
</dbReference>
<evidence type="ECO:0000313" key="4">
    <source>
        <dbReference type="Proteomes" id="UP001302978"/>
    </source>
</evidence>
<organism evidence="3 4">
    <name type="scientific">Methanimicrococcus hongohii</name>
    <dbReference type="NCBI Taxonomy" id="3028295"/>
    <lineage>
        <taxon>Archaea</taxon>
        <taxon>Methanobacteriati</taxon>
        <taxon>Methanobacteriota</taxon>
        <taxon>Stenosarchaea group</taxon>
        <taxon>Methanomicrobia</taxon>
        <taxon>Methanosarcinales</taxon>
        <taxon>Methanosarcinaceae</taxon>
        <taxon>Methanimicrococcus</taxon>
    </lineage>
</organism>
<feature type="transmembrane region" description="Helical" evidence="2">
    <location>
        <begin position="95"/>
        <end position="113"/>
    </location>
</feature>
<name>A0AA96V3J1_9EURY</name>